<dbReference type="KEGG" id="bkw:BkAM31D_21805"/>
<name>A0A1X9MFQ1_9BACI</name>
<evidence type="ECO:0000313" key="1">
    <source>
        <dbReference type="EMBL" id="ARK32278.1"/>
    </source>
</evidence>
<evidence type="ECO:0008006" key="3">
    <source>
        <dbReference type="Google" id="ProtNLM"/>
    </source>
</evidence>
<dbReference type="Gene3D" id="3.40.630.30">
    <property type="match status" value="1"/>
</dbReference>
<dbReference type="RefSeq" id="WP_066156998.1">
    <property type="nucleotide sequence ID" value="NZ_CP020814.1"/>
</dbReference>
<evidence type="ECO:0000313" key="2">
    <source>
        <dbReference type="Proteomes" id="UP000193006"/>
    </source>
</evidence>
<dbReference type="STRING" id="199441.BkAM31D_21805"/>
<dbReference type="AlphaFoldDB" id="A0A1X9MFQ1"/>
<accession>A0A1X9MFQ1</accession>
<gene>
    <name evidence="1" type="ORF">BkAM31D_21805</name>
</gene>
<dbReference type="SUPFAM" id="SSF55729">
    <property type="entry name" value="Acyl-CoA N-acyltransferases (Nat)"/>
    <property type="match status" value="1"/>
</dbReference>
<dbReference type="EMBL" id="CP020814">
    <property type="protein sequence ID" value="ARK32278.1"/>
    <property type="molecule type" value="Genomic_DNA"/>
</dbReference>
<proteinExistence type="predicted"/>
<dbReference type="InterPro" id="IPR016181">
    <property type="entry name" value="Acyl_CoA_acyltransferase"/>
</dbReference>
<keyword evidence="2" id="KW-1185">Reference proteome</keyword>
<reference evidence="1 2" key="1">
    <citation type="submission" date="2017-04" db="EMBL/GenBank/DDBJ databases">
        <title>Bacillus krulwichiae AM31D Genome sequencing and assembly.</title>
        <authorList>
            <person name="Krulwich T.A."/>
            <person name="Anastor L."/>
            <person name="Ehrlich R."/>
            <person name="Ehrlich G.D."/>
            <person name="Janto B."/>
        </authorList>
    </citation>
    <scope>NUCLEOTIDE SEQUENCE [LARGE SCALE GENOMIC DNA]</scope>
    <source>
        <strain evidence="1 2">AM31D</strain>
    </source>
</reference>
<protein>
    <recommendedName>
        <fullName evidence="3">N-acetyltransferase domain-containing protein</fullName>
    </recommendedName>
</protein>
<dbReference type="Proteomes" id="UP000193006">
    <property type="component" value="Chromosome"/>
</dbReference>
<organism evidence="1 2">
    <name type="scientific">Halalkalibacter krulwichiae</name>
    <dbReference type="NCBI Taxonomy" id="199441"/>
    <lineage>
        <taxon>Bacteria</taxon>
        <taxon>Bacillati</taxon>
        <taxon>Bacillota</taxon>
        <taxon>Bacilli</taxon>
        <taxon>Bacillales</taxon>
        <taxon>Bacillaceae</taxon>
        <taxon>Halalkalibacter</taxon>
    </lineage>
</organism>
<sequence>MEILARGTLVNQTTKCEEPFLVRTLTKQHLSQVLQVQQQVTWHLEVKESLQPLTVEEFEHVFSDGGLMIGAFVGEQLIAFRVLLFPRDHPENLGRDLGLSLEEQEKVVHQELSCVLPQYRGNRLQNQLAQLIMKKFQEQKLPYRYLCCTVFPTNVPSVKDKFKQEMLIVKITEKYSGKRRYIFLKDLEQHRLLDLQTVIAVVMTDYEQQKALLTTGYYGFDTKEENGERKILFAKGGAL</sequence>